<dbReference type="InterPro" id="IPR004603">
    <property type="entry name" value="DNA_mismatch_endonuc_vsr"/>
</dbReference>
<dbReference type="NCBIfam" id="TIGR00632">
    <property type="entry name" value="vsr"/>
    <property type="match status" value="1"/>
</dbReference>
<sequence>MEYQETTTPGRSRNMAAIRGTDTRIEVAVRSALHRAGHRFRKDLVVKTPTVKARPDIVFTRKRLAVFIDGCFWHSCPVHGSRPQRNQGYWNPKLDRNRARDREQDNALAGDGWHVLRFWEHEQVTDIVASIESAVAHSV</sequence>
<evidence type="ECO:0000256" key="3">
    <source>
        <dbReference type="ARBA" id="ARBA00022763"/>
    </source>
</evidence>
<reference evidence="8" key="1">
    <citation type="submission" date="2017-02" db="EMBL/GenBank/DDBJ databases">
        <authorList>
            <person name="Varghese N."/>
            <person name="Submissions S."/>
        </authorList>
    </citation>
    <scope>NUCLEOTIDE SEQUENCE [LARGE SCALE GENOMIC DNA]</scope>
    <source>
        <strain evidence="8">9H-4</strain>
    </source>
</reference>
<keyword evidence="2 7" id="KW-0255">Endonuclease</keyword>
<keyword evidence="1" id="KW-0540">Nuclease</keyword>
<comment type="similarity">
    <text evidence="6">Belongs to the Vsr family.</text>
</comment>
<keyword evidence="3" id="KW-0227">DNA damage</keyword>
<keyword evidence="4" id="KW-0378">Hydrolase</keyword>
<evidence type="ECO:0000313" key="7">
    <source>
        <dbReference type="EMBL" id="SKB03606.1"/>
    </source>
</evidence>
<keyword evidence="5" id="KW-0234">DNA repair</keyword>
<dbReference type="AlphaFoldDB" id="A0A1T4YPE0"/>
<dbReference type="Pfam" id="PF03852">
    <property type="entry name" value="Vsr"/>
    <property type="match status" value="1"/>
</dbReference>
<dbReference type="CDD" id="cd00221">
    <property type="entry name" value="Vsr"/>
    <property type="match status" value="1"/>
</dbReference>
<dbReference type="SUPFAM" id="SSF52980">
    <property type="entry name" value="Restriction endonuclease-like"/>
    <property type="match status" value="1"/>
</dbReference>
<name>A0A1T4YPE0_9ACTN</name>
<organism evidence="7 8">
    <name type="scientific">Aeromicrobium choanae</name>
    <dbReference type="NCBI Taxonomy" id="1736691"/>
    <lineage>
        <taxon>Bacteria</taxon>
        <taxon>Bacillati</taxon>
        <taxon>Actinomycetota</taxon>
        <taxon>Actinomycetes</taxon>
        <taxon>Propionibacteriales</taxon>
        <taxon>Nocardioidaceae</taxon>
        <taxon>Aeromicrobium</taxon>
    </lineage>
</organism>
<proteinExistence type="inferred from homology"/>
<dbReference type="RefSeq" id="WP_078698494.1">
    <property type="nucleotide sequence ID" value="NZ_LT796768.1"/>
</dbReference>
<accession>A0A1T4YPE0</accession>
<gene>
    <name evidence="7" type="ORF">SAMN06295964_0291</name>
</gene>
<evidence type="ECO:0000256" key="2">
    <source>
        <dbReference type="ARBA" id="ARBA00022759"/>
    </source>
</evidence>
<dbReference type="GO" id="GO:0006298">
    <property type="term" value="P:mismatch repair"/>
    <property type="evidence" value="ECO:0007669"/>
    <property type="project" value="InterPro"/>
</dbReference>
<protein>
    <submittedName>
        <fullName evidence="7">T/G mismatch-specific endonuclease</fullName>
    </submittedName>
</protein>
<evidence type="ECO:0000256" key="4">
    <source>
        <dbReference type="ARBA" id="ARBA00022801"/>
    </source>
</evidence>
<evidence type="ECO:0000256" key="6">
    <source>
        <dbReference type="ARBA" id="ARBA00029466"/>
    </source>
</evidence>
<dbReference type="REBASE" id="192545">
    <property type="entry name" value="V.Ach9H4ORF290P"/>
</dbReference>
<dbReference type="STRING" id="1736691.SAMN06295964_0291"/>
<dbReference type="Proteomes" id="UP000191040">
    <property type="component" value="Chromosome I"/>
</dbReference>
<dbReference type="InterPro" id="IPR011335">
    <property type="entry name" value="Restrct_endonuc-II-like"/>
</dbReference>
<dbReference type="OrthoDB" id="9801520at2"/>
<dbReference type="GO" id="GO:0004519">
    <property type="term" value="F:endonuclease activity"/>
    <property type="evidence" value="ECO:0007669"/>
    <property type="project" value="UniProtKB-KW"/>
</dbReference>
<dbReference type="GO" id="GO:0016787">
    <property type="term" value="F:hydrolase activity"/>
    <property type="evidence" value="ECO:0007669"/>
    <property type="project" value="UniProtKB-KW"/>
</dbReference>
<evidence type="ECO:0000256" key="1">
    <source>
        <dbReference type="ARBA" id="ARBA00022722"/>
    </source>
</evidence>
<evidence type="ECO:0000313" key="8">
    <source>
        <dbReference type="Proteomes" id="UP000191040"/>
    </source>
</evidence>
<dbReference type="EMBL" id="LT796768">
    <property type="protein sequence ID" value="SKB03606.1"/>
    <property type="molecule type" value="Genomic_DNA"/>
</dbReference>
<dbReference type="Gene3D" id="3.40.960.10">
    <property type="entry name" value="VSR Endonuclease"/>
    <property type="match status" value="1"/>
</dbReference>
<keyword evidence="8" id="KW-1185">Reference proteome</keyword>
<evidence type="ECO:0000256" key="5">
    <source>
        <dbReference type="ARBA" id="ARBA00023204"/>
    </source>
</evidence>